<dbReference type="AlphaFoldDB" id="A0A151ICD5"/>
<dbReference type="PANTHER" id="PTHR33050:SF7">
    <property type="entry name" value="RIBONUCLEASE H"/>
    <property type="match status" value="1"/>
</dbReference>
<dbReference type="Proteomes" id="UP000078542">
    <property type="component" value="Unassembled WGS sequence"/>
</dbReference>
<organism evidence="1 2">
    <name type="scientific">Cyphomyrmex costatus</name>
    <dbReference type="NCBI Taxonomy" id="456900"/>
    <lineage>
        <taxon>Eukaryota</taxon>
        <taxon>Metazoa</taxon>
        <taxon>Ecdysozoa</taxon>
        <taxon>Arthropoda</taxon>
        <taxon>Hexapoda</taxon>
        <taxon>Insecta</taxon>
        <taxon>Pterygota</taxon>
        <taxon>Neoptera</taxon>
        <taxon>Endopterygota</taxon>
        <taxon>Hymenoptera</taxon>
        <taxon>Apocrita</taxon>
        <taxon>Aculeata</taxon>
        <taxon>Formicoidea</taxon>
        <taxon>Formicidae</taxon>
        <taxon>Myrmicinae</taxon>
        <taxon>Cyphomyrmex</taxon>
    </lineage>
</organism>
<accession>A0A151ICD5</accession>
<dbReference type="PANTHER" id="PTHR33050">
    <property type="entry name" value="REVERSE TRANSCRIPTASE DOMAIN-CONTAINING PROTEIN"/>
    <property type="match status" value="1"/>
</dbReference>
<protein>
    <submittedName>
        <fullName evidence="1">Uncharacterized protein</fullName>
    </submittedName>
</protein>
<dbReference type="STRING" id="456900.A0A151ICD5"/>
<sequence>MEKNEFRAVNKYIHMKNLTPKEIKAELDNVHSTSASVFATTFNRMGSIKFPHLSNLARRIWEWCARRDIFIYASYIPSAQNFEADAKSRVVSEETEWSIGQAYFDRIEVHFGRFDIDLFASSINAKCFRFVSWLPDPRACRIDAFAMSWDKLYFYAFPPFILIARVLRKIITDRAEGVLVVPWWPTQP</sequence>
<name>A0A151ICD5_9HYME</name>
<evidence type="ECO:0000313" key="1">
    <source>
        <dbReference type="EMBL" id="KYM97752.1"/>
    </source>
</evidence>
<dbReference type="CDD" id="cd09275">
    <property type="entry name" value="RNase_HI_RT_DIRS1"/>
    <property type="match status" value="1"/>
</dbReference>
<dbReference type="EMBL" id="KQ978057">
    <property type="protein sequence ID" value="KYM97752.1"/>
    <property type="molecule type" value="Genomic_DNA"/>
</dbReference>
<dbReference type="InterPro" id="IPR052055">
    <property type="entry name" value="Hepadnavirus_pol/RT"/>
</dbReference>
<reference evidence="1 2" key="1">
    <citation type="submission" date="2016-03" db="EMBL/GenBank/DDBJ databases">
        <title>Cyphomyrmex costatus WGS genome.</title>
        <authorList>
            <person name="Nygaard S."/>
            <person name="Hu H."/>
            <person name="Boomsma J."/>
            <person name="Zhang G."/>
        </authorList>
    </citation>
    <scope>NUCLEOTIDE SEQUENCE [LARGE SCALE GENOMIC DNA]</scope>
    <source>
        <strain evidence="1">MS0001</strain>
        <tissue evidence="1">Whole body</tissue>
    </source>
</reference>
<keyword evidence="2" id="KW-1185">Reference proteome</keyword>
<gene>
    <name evidence="1" type="ORF">ALC62_11563</name>
</gene>
<proteinExistence type="predicted"/>
<evidence type="ECO:0000313" key="2">
    <source>
        <dbReference type="Proteomes" id="UP000078542"/>
    </source>
</evidence>